<dbReference type="Gramene" id="C.cajan_38142.t">
    <property type="protein sequence ID" value="C.cajan_38142.t.cds1"/>
    <property type="gene ID" value="C.cajan_38142"/>
</dbReference>
<accession>A0A151RCH7</accession>
<dbReference type="GO" id="GO:0051015">
    <property type="term" value="F:actin filament binding"/>
    <property type="evidence" value="ECO:0007669"/>
    <property type="project" value="TreeGrafter"/>
</dbReference>
<dbReference type="STRING" id="3821.A0A151RCH7"/>
<dbReference type="Proteomes" id="UP000075243">
    <property type="component" value="Unassembled WGS sequence"/>
</dbReference>
<proteinExistence type="predicted"/>
<organism evidence="3 4">
    <name type="scientific">Cajanus cajan</name>
    <name type="common">Pigeon pea</name>
    <name type="synonym">Cajanus indicus</name>
    <dbReference type="NCBI Taxonomy" id="3821"/>
    <lineage>
        <taxon>Eukaryota</taxon>
        <taxon>Viridiplantae</taxon>
        <taxon>Streptophyta</taxon>
        <taxon>Embryophyta</taxon>
        <taxon>Tracheophyta</taxon>
        <taxon>Spermatophyta</taxon>
        <taxon>Magnoliopsida</taxon>
        <taxon>eudicotyledons</taxon>
        <taxon>Gunneridae</taxon>
        <taxon>Pentapetalae</taxon>
        <taxon>rosids</taxon>
        <taxon>fabids</taxon>
        <taxon>Fabales</taxon>
        <taxon>Fabaceae</taxon>
        <taxon>Papilionoideae</taxon>
        <taxon>50 kb inversion clade</taxon>
        <taxon>NPAAA clade</taxon>
        <taxon>indigoferoid/millettioid clade</taxon>
        <taxon>Phaseoleae</taxon>
        <taxon>Cajanus</taxon>
    </lineage>
</organism>
<feature type="coiled-coil region" evidence="1">
    <location>
        <begin position="18"/>
        <end position="45"/>
    </location>
</feature>
<sequence>MKKIEINEKNAKGKGGECDEVKRQLQAAQDTITKLLDVNRKLMKNVEEGSLSSVGKGEAESDGSGSVSRSRVSEQARRESEKIGQLHLEVQRLQFLLLKLGDGKESKEITKVADRNPRVLLRDYLYGGTKAYKKKKRLPFCACMRPSTRGD</sequence>
<keyword evidence="4" id="KW-1185">Reference proteome</keyword>
<dbReference type="AlphaFoldDB" id="A0A151RCH7"/>
<gene>
    <name evidence="3" type="ORF">KK1_038363</name>
</gene>
<reference evidence="3" key="1">
    <citation type="journal article" date="2012" name="Nat. Biotechnol.">
        <title>Draft genome sequence of pigeonpea (Cajanus cajan), an orphan legume crop of resource-poor farmers.</title>
        <authorList>
            <person name="Varshney R.K."/>
            <person name="Chen W."/>
            <person name="Li Y."/>
            <person name="Bharti A.K."/>
            <person name="Saxena R.K."/>
            <person name="Schlueter J.A."/>
            <person name="Donoghue M.T."/>
            <person name="Azam S."/>
            <person name="Fan G."/>
            <person name="Whaley A.M."/>
            <person name="Farmer A.D."/>
            <person name="Sheridan J."/>
            <person name="Iwata A."/>
            <person name="Tuteja R."/>
            <person name="Penmetsa R.V."/>
            <person name="Wu W."/>
            <person name="Upadhyaya H.D."/>
            <person name="Yang S.P."/>
            <person name="Shah T."/>
            <person name="Saxena K.B."/>
            <person name="Michael T."/>
            <person name="McCombie W.R."/>
            <person name="Yang B."/>
            <person name="Zhang G."/>
            <person name="Yang H."/>
            <person name="Wang J."/>
            <person name="Spillane C."/>
            <person name="Cook D.R."/>
            <person name="May G.D."/>
            <person name="Xu X."/>
            <person name="Jackson S.A."/>
        </authorList>
    </citation>
    <scope>NUCLEOTIDE SEQUENCE [LARGE SCALE GENOMIC DNA]</scope>
</reference>
<evidence type="ECO:0000256" key="1">
    <source>
        <dbReference type="SAM" id="Coils"/>
    </source>
</evidence>
<dbReference type="EMBL" id="KQ483845">
    <property type="protein sequence ID" value="KYP40320.1"/>
    <property type="molecule type" value="Genomic_DNA"/>
</dbReference>
<feature type="compositionally biased region" description="Basic and acidic residues" evidence="2">
    <location>
        <begin position="71"/>
        <end position="81"/>
    </location>
</feature>
<evidence type="ECO:0000256" key="2">
    <source>
        <dbReference type="SAM" id="MobiDB-lite"/>
    </source>
</evidence>
<feature type="region of interest" description="Disordered" evidence="2">
    <location>
        <begin position="47"/>
        <end position="81"/>
    </location>
</feature>
<name>A0A151RCH7_CAJCA</name>
<evidence type="ECO:0000313" key="3">
    <source>
        <dbReference type="EMBL" id="KYP40320.1"/>
    </source>
</evidence>
<dbReference type="PANTHER" id="PTHR32258:SF20">
    <property type="entry name" value="KINASE INTERACTING (KIP1-LIKE) FAMILY PROTEIN"/>
    <property type="match status" value="1"/>
</dbReference>
<evidence type="ECO:0000313" key="4">
    <source>
        <dbReference type="Proteomes" id="UP000075243"/>
    </source>
</evidence>
<dbReference type="PANTHER" id="PTHR32258">
    <property type="entry name" value="PROTEIN NETWORKED 4A"/>
    <property type="match status" value="1"/>
</dbReference>
<keyword evidence="1" id="KW-0175">Coiled coil</keyword>
<dbReference type="GO" id="GO:0005886">
    <property type="term" value="C:plasma membrane"/>
    <property type="evidence" value="ECO:0007669"/>
    <property type="project" value="TreeGrafter"/>
</dbReference>
<protein>
    <submittedName>
        <fullName evidence="3">Uncharacterized protein</fullName>
    </submittedName>
</protein>
<dbReference type="InterPro" id="IPR051861">
    <property type="entry name" value="NET_actin-binding_domain"/>
</dbReference>